<dbReference type="HOGENOM" id="CLU_2603691_0_0_11"/>
<accession>C0ZU10</accession>
<sequence length="79" mass="8499">MRDLFVYYLNGLRFCWPTSKGLLVKIVVLSFLMALTLMTVGIIAARNCSTRPAVTGAVTAASTVLAAAWTLFAVAFVLT</sequence>
<gene>
    <name evidence="2" type="ordered locus">RER_57180</name>
</gene>
<evidence type="ECO:0000313" key="3">
    <source>
        <dbReference type="Proteomes" id="UP000002204"/>
    </source>
</evidence>
<proteinExistence type="predicted"/>
<dbReference type="KEGG" id="rer:RER_57180"/>
<dbReference type="EMBL" id="AP008957">
    <property type="protein sequence ID" value="BAH36426.1"/>
    <property type="molecule type" value="Genomic_DNA"/>
</dbReference>
<dbReference type="AlphaFoldDB" id="C0ZU10"/>
<evidence type="ECO:0000313" key="2">
    <source>
        <dbReference type="EMBL" id="BAH36426.1"/>
    </source>
</evidence>
<keyword evidence="1" id="KW-0472">Membrane</keyword>
<organism evidence="2 3">
    <name type="scientific">Rhodococcus erythropolis (strain PR4 / NBRC 100887)</name>
    <dbReference type="NCBI Taxonomy" id="234621"/>
    <lineage>
        <taxon>Bacteria</taxon>
        <taxon>Bacillati</taxon>
        <taxon>Actinomycetota</taxon>
        <taxon>Actinomycetes</taxon>
        <taxon>Mycobacteriales</taxon>
        <taxon>Nocardiaceae</taxon>
        <taxon>Rhodococcus</taxon>
        <taxon>Rhodococcus erythropolis group</taxon>
    </lineage>
</organism>
<reference evidence="3" key="1">
    <citation type="submission" date="2005-03" db="EMBL/GenBank/DDBJ databases">
        <title>Comparison of the complete genome sequences of Rhodococcus erythropolis PR4 and Rhodococcus opacus B4.</title>
        <authorList>
            <person name="Takarada H."/>
            <person name="Sekine M."/>
            <person name="Hosoyama A."/>
            <person name="Yamada R."/>
            <person name="Fujisawa T."/>
            <person name="Omata S."/>
            <person name="Shimizu A."/>
            <person name="Tsukatani N."/>
            <person name="Tanikawa S."/>
            <person name="Fujita N."/>
            <person name="Harayama S."/>
        </authorList>
    </citation>
    <scope>NUCLEOTIDE SEQUENCE [LARGE SCALE GENOMIC DNA]</scope>
    <source>
        <strain evidence="3">PR4 / NBRC 100887</strain>
    </source>
</reference>
<name>C0ZU10_RHOE4</name>
<protein>
    <submittedName>
        <fullName evidence="2">Uncharacterized protein</fullName>
    </submittedName>
</protein>
<reference evidence="2 3" key="2">
    <citation type="journal article" date="2006" name="Environ. Microbiol.">
        <title>Sequence analysis of three plasmids harboured in Rhodococcus erythropolis strain PR4.</title>
        <authorList>
            <person name="Sekine M."/>
            <person name="Tanikawa S."/>
            <person name="Omata S."/>
            <person name="Saito M."/>
            <person name="Fujisawa T."/>
            <person name="Tsukatani N."/>
            <person name="Tajima T."/>
            <person name="Sekigawa T."/>
            <person name="Kosugi H."/>
            <person name="Matsuo Y."/>
            <person name="Nishiko R."/>
            <person name="Imamura K."/>
            <person name="Ito M."/>
            <person name="Narita H."/>
            <person name="Tago S."/>
            <person name="Fujita N."/>
            <person name="Harayama S."/>
        </authorList>
    </citation>
    <scope>NUCLEOTIDE SEQUENCE [LARGE SCALE GENOMIC DNA]</scope>
    <source>
        <strain evidence="3">PR4 / NBRC 100887</strain>
    </source>
</reference>
<dbReference type="Proteomes" id="UP000002204">
    <property type="component" value="Chromosome"/>
</dbReference>
<evidence type="ECO:0000256" key="1">
    <source>
        <dbReference type="SAM" id="Phobius"/>
    </source>
</evidence>
<feature type="transmembrane region" description="Helical" evidence="1">
    <location>
        <begin position="57"/>
        <end position="78"/>
    </location>
</feature>
<keyword evidence="1" id="KW-1133">Transmembrane helix</keyword>
<keyword evidence="1" id="KW-0812">Transmembrane</keyword>
<feature type="transmembrane region" description="Helical" evidence="1">
    <location>
        <begin position="22"/>
        <end position="45"/>
    </location>
</feature>